<feature type="transmembrane region" description="Helical" evidence="6">
    <location>
        <begin position="222"/>
        <end position="247"/>
    </location>
</feature>
<dbReference type="CDD" id="cd06580">
    <property type="entry name" value="TM_PBP1_transp_TpRbsC_like"/>
    <property type="match status" value="1"/>
</dbReference>
<evidence type="ECO:0000256" key="1">
    <source>
        <dbReference type="ARBA" id="ARBA00004651"/>
    </source>
</evidence>
<gene>
    <name evidence="7" type="ORF">BWY41_02137</name>
</gene>
<evidence type="ECO:0000256" key="4">
    <source>
        <dbReference type="ARBA" id="ARBA00022989"/>
    </source>
</evidence>
<accession>A0A1V5SID4</accession>
<feature type="transmembrane region" description="Helical" evidence="6">
    <location>
        <begin position="141"/>
        <end position="158"/>
    </location>
</feature>
<evidence type="ECO:0000256" key="6">
    <source>
        <dbReference type="SAM" id="Phobius"/>
    </source>
</evidence>
<feature type="transmembrane region" description="Helical" evidence="6">
    <location>
        <begin position="188"/>
        <end position="210"/>
    </location>
</feature>
<feature type="transmembrane region" description="Helical" evidence="6">
    <location>
        <begin position="36"/>
        <end position="54"/>
    </location>
</feature>
<feature type="transmembrane region" description="Helical" evidence="6">
    <location>
        <begin position="90"/>
        <end position="111"/>
    </location>
</feature>
<comment type="caution">
    <text evidence="7">The sequence shown here is derived from an EMBL/GenBank/DDBJ whole genome shotgun (WGS) entry which is preliminary data.</text>
</comment>
<evidence type="ECO:0000256" key="2">
    <source>
        <dbReference type="ARBA" id="ARBA00022475"/>
    </source>
</evidence>
<evidence type="ECO:0000313" key="7">
    <source>
        <dbReference type="EMBL" id="OQA54309.1"/>
    </source>
</evidence>
<keyword evidence="2" id="KW-1003">Cell membrane</keyword>
<feature type="transmembrane region" description="Helical" evidence="6">
    <location>
        <begin position="267"/>
        <end position="285"/>
    </location>
</feature>
<organism evidence="7">
    <name type="scientific">Candidatus Atribacter allofermentans</name>
    <dbReference type="NCBI Taxonomy" id="1852833"/>
    <lineage>
        <taxon>Bacteria</taxon>
        <taxon>Pseudomonadati</taxon>
        <taxon>Atribacterota</taxon>
        <taxon>Atribacteria</taxon>
        <taxon>Atribacterales</taxon>
        <taxon>Atribacteraceae</taxon>
        <taxon>Atribacter</taxon>
    </lineage>
</organism>
<name>A0A1V5SID4_9BACT</name>
<dbReference type="PANTHER" id="PTHR43370:SF2">
    <property type="entry name" value="ABC TRANSPORTER PERMEASE PROTEIN"/>
    <property type="match status" value="1"/>
</dbReference>
<feature type="transmembrane region" description="Helical" evidence="6">
    <location>
        <begin position="61"/>
        <end position="84"/>
    </location>
</feature>
<dbReference type="PANTHER" id="PTHR43370">
    <property type="entry name" value="SUGAR ABC TRANSPORTER INTEGRAL MEMBRANE PROTEIN-RELATED"/>
    <property type="match status" value="1"/>
</dbReference>
<dbReference type="GO" id="GO:0022857">
    <property type="term" value="F:transmembrane transporter activity"/>
    <property type="evidence" value="ECO:0007669"/>
    <property type="project" value="InterPro"/>
</dbReference>
<dbReference type="Proteomes" id="UP000485569">
    <property type="component" value="Unassembled WGS sequence"/>
</dbReference>
<evidence type="ECO:0000256" key="5">
    <source>
        <dbReference type="ARBA" id="ARBA00023136"/>
    </source>
</evidence>
<protein>
    <submittedName>
        <fullName evidence="7">L-arabinose transporter permease protein</fullName>
    </submittedName>
</protein>
<proteinExistence type="predicted"/>
<dbReference type="GO" id="GO:0005886">
    <property type="term" value="C:plasma membrane"/>
    <property type="evidence" value="ECO:0007669"/>
    <property type="project" value="UniProtKB-SubCell"/>
</dbReference>
<keyword evidence="5 6" id="KW-0472">Membrane</keyword>
<dbReference type="EMBL" id="MWBQ01000218">
    <property type="protein sequence ID" value="OQA54309.1"/>
    <property type="molecule type" value="Genomic_DNA"/>
</dbReference>
<reference evidence="7" key="1">
    <citation type="submission" date="2017-02" db="EMBL/GenBank/DDBJ databases">
        <title>Delving into the versatile metabolic prowess of the omnipresent phylum Bacteroidetes.</title>
        <authorList>
            <person name="Nobu M.K."/>
            <person name="Mei R."/>
            <person name="Narihiro T."/>
            <person name="Kuroda K."/>
            <person name="Liu W.-T."/>
        </authorList>
    </citation>
    <scope>NUCLEOTIDE SEQUENCE</scope>
    <source>
        <strain evidence="7">ADurb.Bin276</strain>
    </source>
</reference>
<keyword evidence="4 6" id="KW-1133">Transmembrane helix</keyword>
<dbReference type="InterPro" id="IPR001851">
    <property type="entry name" value="ABC_transp_permease"/>
</dbReference>
<sequence length="309" mass="32772">MEMVISILAAAVRSGTPILFATLGEIIIEKSGILNLGLEGIMLIGALTGFSVSLASGNPWLGIIAAFILGAFITLIHGFISITLKGNQVVSGLAMTIFGTGVSSLIGKAFIGKTIPGLLKTPFPVLNRIPFIGPVFFNHDLMVYFSFFLVVFLSWFLISTRIGLNLRAVGDSPRAADALGLNVNRIRYLAVLIGGGIVALGGAYLSVAYNKMWTESMTAGRGWIAVALVIFAIWNPTRAALGAYLFGGVEAFQLRLQATGTSIPTPLLLMLPYLLTVSVLIFISIGKGKGILFGAPASLGQPYFREESD</sequence>
<dbReference type="AlphaFoldDB" id="A0A1V5SID4"/>
<dbReference type="Pfam" id="PF02653">
    <property type="entry name" value="BPD_transp_2"/>
    <property type="match status" value="1"/>
</dbReference>
<keyword evidence="3 6" id="KW-0812">Transmembrane</keyword>
<evidence type="ECO:0000256" key="3">
    <source>
        <dbReference type="ARBA" id="ARBA00022692"/>
    </source>
</evidence>
<comment type="subcellular location">
    <subcellularLocation>
        <location evidence="1">Cell membrane</location>
        <topology evidence="1">Multi-pass membrane protein</topology>
    </subcellularLocation>
</comment>